<reference evidence="12" key="1">
    <citation type="journal article" date="2020" name="Appl. Environ. Microbiol.">
        <title>Medium-Chain Fatty Acid Synthesis by 'Candidatus Weimeria bifida' gen. nov., sp. nov., and 'Candidatus Pseudoramibacter fermentans' sp. nov.</title>
        <authorList>
            <person name="Scarborough M.J."/>
            <person name="Myers K.S."/>
            <person name="Donohue T.J."/>
            <person name="Noguera D.R."/>
        </authorList>
    </citation>
    <scope>NUCLEOTIDE SEQUENCE</scope>
    <source>
        <strain evidence="12">EUB1.1</strain>
    </source>
</reference>
<evidence type="ECO:0000256" key="2">
    <source>
        <dbReference type="ARBA" id="ARBA00012052"/>
    </source>
</evidence>
<organism evidence="12 13">
    <name type="scientific">Candidatus Pseudoramibacter fermentans</name>
    <dbReference type="NCBI Taxonomy" id="2594427"/>
    <lineage>
        <taxon>Bacteria</taxon>
        <taxon>Bacillati</taxon>
        <taxon>Bacillota</taxon>
        <taxon>Clostridia</taxon>
        <taxon>Eubacteriales</taxon>
        <taxon>Eubacteriaceae</taxon>
        <taxon>Pseudoramibacter</taxon>
    </lineage>
</organism>
<comment type="function">
    <text evidence="9">Catalyzes the phosphorylation of the position 2 hydroxy group of 4-diphosphocytidyl-2C-methyl-D-erythritol.</text>
</comment>
<evidence type="ECO:0000256" key="5">
    <source>
        <dbReference type="ARBA" id="ARBA00022741"/>
    </source>
</evidence>
<evidence type="ECO:0000259" key="10">
    <source>
        <dbReference type="Pfam" id="PF00288"/>
    </source>
</evidence>
<dbReference type="InterPro" id="IPR013750">
    <property type="entry name" value="GHMP_kinase_C_dom"/>
</dbReference>
<name>A0A6L5GQG2_9FIRM</name>
<dbReference type="NCBIfam" id="TIGR00154">
    <property type="entry name" value="ispE"/>
    <property type="match status" value="1"/>
</dbReference>
<feature type="active site" evidence="9">
    <location>
        <position position="9"/>
    </location>
</feature>
<keyword evidence="4 9" id="KW-0808">Transferase</keyword>
<dbReference type="PANTHER" id="PTHR43527:SF2">
    <property type="entry name" value="4-DIPHOSPHOCYTIDYL-2-C-METHYL-D-ERYTHRITOL KINASE, CHLOROPLASTIC"/>
    <property type="match status" value="1"/>
</dbReference>
<sequence length="280" mass="29370">MIREQAPAKINMSLHITGRREDGYHLMHMVNVSAKTLADTLTFEAAPALTLACADPNVPTGPDNLIVKTARLMQHTCGVGAGVAIQLSKHIPMQAGLAGGSADAAAVIRGLNQLWHLSLSLDEMIQIAVKIGADVPYCLVNTPAVVTGIGEQIAPIASFPSFGVLGVKPPIPVATPAAFAAMDRVQQHVPFDDRALLAAIASGDFGAMADECANDFEKVVFKKYPEVVAIGEKMRSAGAWMARMSGSGSTMIGYFKTAEAARQAAPAFETGQNIVFTAGI</sequence>
<dbReference type="SUPFAM" id="SSF55060">
    <property type="entry name" value="GHMP Kinase, C-terminal domain"/>
    <property type="match status" value="1"/>
</dbReference>
<dbReference type="GO" id="GO:0016114">
    <property type="term" value="P:terpenoid biosynthetic process"/>
    <property type="evidence" value="ECO:0007669"/>
    <property type="project" value="UniProtKB-UniRule"/>
</dbReference>
<dbReference type="Pfam" id="PF00288">
    <property type="entry name" value="GHMP_kinases_N"/>
    <property type="match status" value="1"/>
</dbReference>
<protein>
    <recommendedName>
        <fullName evidence="3 9">4-diphosphocytidyl-2-C-methyl-D-erythritol kinase</fullName>
        <shortName evidence="9">CMK</shortName>
        <ecNumber evidence="2 9">2.7.1.148</ecNumber>
    </recommendedName>
    <alternativeName>
        <fullName evidence="8 9">4-(cytidine-5'-diphospho)-2-C-methyl-D-erythritol kinase</fullName>
    </alternativeName>
</protein>
<dbReference type="PIRSF" id="PIRSF010376">
    <property type="entry name" value="IspE"/>
    <property type="match status" value="1"/>
</dbReference>
<keyword evidence="9" id="KW-0414">Isoprene biosynthesis</keyword>
<feature type="binding site" evidence="9">
    <location>
        <begin position="92"/>
        <end position="102"/>
    </location>
    <ligand>
        <name>ATP</name>
        <dbReference type="ChEBI" id="CHEBI:30616"/>
    </ligand>
</feature>
<dbReference type="EMBL" id="VOGB01000004">
    <property type="protein sequence ID" value="MQM72312.1"/>
    <property type="molecule type" value="Genomic_DNA"/>
</dbReference>
<dbReference type="SUPFAM" id="SSF54211">
    <property type="entry name" value="Ribosomal protein S5 domain 2-like"/>
    <property type="match status" value="1"/>
</dbReference>
<evidence type="ECO:0000256" key="1">
    <source>
        <dbReference type="ARBA" id="ARBA00009684"/>
    </source>
</evidence>
<dbReference type="GO" id="GO:0050515">
    <property type="term" value="F:4-(cytidine 5'-diphospho)-2-C-methyl-D-erythritol kinase activity"/>
    <property type="evidence" value="ECO:0007669"/>
    <property type="project" value="UniProtKB-UniRule"/>
</dbReference>
<keyword evidence="13" id="KW-1185">Reference proteome</keyword>
<dbReference type="InterPro" id="IPR004424">
    <property type="entry name" value="IspE"/>
</dbReference>
<dbReference type="Proteomes" id="UP000473648">
    <property type="component" value="Unassembled WGS sequence"/>
</dbReference>
<accession>A0A6L5GQG2</accession>
<keyword evidence="5 9" id="KW-0547">Nucleotide-binding</keyword>
<proteinExistence type="inferred from homology"/>
<evidence type="ECO:0000256" key="9">
    <source>
        <dbReference type="HAMAP-Rule" id="MF_00061"/>
    </source>
</evidence>
<comment type="caution">
    <text evidence="12">The sequence shown here is derived from an EMBL/GenBank/DDBJ whole genome shotgun (WGS) entry which is preliminary data.</text>
</comment>
<dbReference type="HAMAP" id="MF_00061">
    <property type="entry name" value="IspE"/>
    <property type="match status" value="1"/>
</dbReference>
<evidence type="ECO:0000256" key="8">
    <source>
        <dbReference type="ARBA" id="ARBA00032554"/>
    </source>
</evidence>
<evidence type="ECO:0000313" key="12">
    <source>
        <dbReference type="EMBL" id="MQM72312.1"/>
    </source>
</evidence>
<dbReference type="NCBIfam" id="NF011202">
    <property type="entry name" value="PRK14608.1"/>
    <property type="match status" value="1"/>
</dbReference>
<dbReference type="UniPathway" id="UPA00056">
    <property type="reaction ID" value="UER00094"/>
</dbReference>
<comment type="catalytic activity">
    <reaction evidence="9">
        <text>4-CDP-2-C-methyl-D-erythritol + ATP = 4-CDP-2-C-methyl-D-erythritol 2-phosphate + ADP + H(+)</text>
        <dbReference type="Rhea" id="RHEA:18437"/>
        <dbReference type="ChEBI" id="CHEBI:15378"/>
        <dbReference type="ChEBI" id="CHEBI:30616"/>
        <dbReference type="ChEBI" id="CHEBI:57823"/>
        <dbReference type="ChEBI" id="CHEBI:57919"/>
        <dbReference type="ChEBI" id="CHEBI:456216"/>
        <dbReference type="EC" id="2.7.1.148"/>
    </reaction>
</comment>
<evidence type="ECO:0000256" key="7">
    <source>
        <dbReference type="ARBA" id="ARBA00022840"/>
    </source>
</evidence>
<keyword evidence="6 9" id="KW-0418">Kinase</keyword>
<feature type="domain" description="GHMP kinase N-terminal" evidence="10">
    <location>
        <begin position="64"/>
        <end position="140"/>
    </location>
</feature>
<comment type="pathway">
    <text evidence="9">Isoprenoid biosynthesis; isopentenyl diphosphate biosynthesis via DXP pathway; isopentenyl diphosphate from 1-deoxy-D-xylulose 5-phosphate: step 3/6.</text>
</comment>
<dbReference type="Gene3D" id="3.30.70.890">
    <property type="entry name" value="GHMP kinase, C-terminal domain"/>
    <property type="match status" value="1"/>
</dbReference>
<dbReference type="PANTHER" id="PTHR43527">
    <property type="entry name" value="4-DIPHOSPHOCYTIDYL-2-C-METHYL-D-ERYTHRITOL KINASE, CHLOROPLASTIC"/>
    <property type="match status" value="1"/>
</dbReference>
<dbReference type="GO" id="GO:0005524">
    <property type="term" value="F:ATP binding"/>
    <property type="evidence" value="ECO:0007669"/>
    <property type="project" value="UniProtKB-UniRule"/>
</dbReference>
<comment type="similarity">
    <text evidence="1 9">Belongs to the GHMP kinase family. IspE subfamily.</text>
</comment>
<dbReference type="Pfam" id="PF08544">
    <property type="entry name" value="GHMP_kinases_C"/>
    <property type="match status" value="1"/>
</dbReference>
<evidence type="ECO:0000259" key="11">
    <source>
        <dbReference type="Pfam" id="PF08544"/>
    </source>
</evidence>
<evidence type="ECO:0000256" key="4">
    <source>
        <dbReference type="ARBA" id="ARBA00022679"/>
    </source>
</evidence>
<dbReference type="Gene3D" id="3.30.230.10">
    <property type="match status" value="1"/>
</dbReference>
<dbReference type="AlphaFoldDB" id="A0A6L5GQG2"/>
<gene>
    <name evidence="9" type="primary">ispE</name>
    <name evidence="12" type="ORF">FRC53_02545</name>
</gene>
<dbReference type="EC" id="2.7.1.148" evidence="2 9"/>
<dbReference type="InterPro" id="IPR036554">
    <property type="entry name" value="GHMP_kinase_C_sf"/>
</dbReference>
<feature type="active site" evidence="9">
    <location>
        <position position="134"/>
    </location>
</feature>
<evidence type="ECO:0000256" key="3">
    <source>
        <dbReference type="ARBA" id="ARBA00017473"/>
    </source>
</evidence>
<keyword evidence="7 9" id="KW-0067">ATP-binding</keyword>
<feature type="domain" description="GHMP kinase C-terminal" evidence="11">
    <location>
        <begin position="197"/>
        <end position="267"/>
    </location>
</feature>
<evidence type="ECO:0000256" key="6">
    <source>
        <dbReference type="ARBA" id="ARBA00022777"/>
    </source>
</evidence>
<dbReference type="InterPro" id="IPR006204">
    <property type="entry name" value="GHMP_kinase_N_dom"/>
</dbReference>
<dbReference type="InterPro" id="IPR014721">
    <property type="entry name" value="Ribsml_uS5_D2-typ_fold_subgr"/>
</dbReference>
<evidence type="ECO:0000313" key="13">
    <source>
        <dbReference type="Proteomes" id="UP000473648"/>
    </source>
</evidence>
<dbReference type="GO" id="GO:0019288">
    <property type="term" value="P:isopentenyl diphosphate biosynthetic process, methylerythritol 4-phosphate pathway"/>
    <property type="evidence" value="ECO:0007669"/>
    <property type="project" value="UniProtKB-UniRule"/>
</dbReference>
<dbReference type="InterPro" id="IPR020568">
    <property type="entry name" value="Ribosomal_Su5_D2-typ_SF"/>
</dbReference>